<dbReference type="InterPro" id="IPR000477">
    <property type="entry name" value="RT_dom"/>
</dbReference>
<dbReference type="Gene3D" id="3.10.10.10">
    <property type="entry name" value="HIV Type 1 Reverse Transcriptase, subunit A, domain 1"/>
    <property type="match status" value="1"/>
</dbReference>
<dbReference type="Gene3D" id="3.10.20.370">
    <property type="match status" value="1"/>
</dbReference>
<dbReference type="Pfam" id="PF00078">
    <property type="entry name" value="RVT_1"/>
    <property type="match status" value="1"/>
</dbReference>
<dbReference type="SUPFAM" id="SSF53098">
    <property type="entry name" value="Ribonuclease H-like"/>
    <property type="match status" value="1"/>
</dbReference>
<dbReference type="SUPFAM" id="SSF50630">
    <property type="entry name" value="Acid proteases"/>
    <property type="match status" value="1"/>
</dbReference>
<keyword evidence="11" id="KW-1185">Reference proteome</keyword>
<reference evidence="10 11" key="1">
    <citation type="submission" date="2023-09" db="EMBL/GenBank/DDBJ databases">
        <title>Nesidiocoris tenuis whole genome shotgun sequence.</title>
        <authorList>
            <person name="Shibata T."/>
            <person name="Shimoda M."/>
            <person name="Kobayashi T."/>
            <person name="Uehara T."/>
        </authorList>
    </citation>
    <scope>NUCLEOTIDE SEQUENCE [LARGE SCALE GENOMIC DNA]</scope>
    <source>
        <strain evidence="10 11">Japan</strain>
    </source>
</reference>
<keyword evidence="7" id="KW-0695">RNA-directed DNA polymerase</keyword>
<evidence type="ECO:0000259" key="8">
    <source>
        <dbReference type="PROSITE" id="PS50878"/>
    </source>
</evidence>
<dbReference type="InterPro" id="IPR012337">
    <property type="entry name" value="RNaseH-like_sf"/>
</dbReference>
<dbReference type="CDD" id="cd09274">
    <property type="entry name" value="RNase_HI_RT_Ty3"/>
    <property type="match status" value="1"/>
</dbReference>
<protein>
    <recommendedName>
        <fullName evidence="1">RNA-directed DNA polymerase</fullName>
        <ecNumber evidence="1">2.7.7.49</ecNumber>
    </recommendedName>
</protein>
<evidence type="ECO:0000256" key="3">
    <source>
        <dbReference type="ARBA" id="ARBA00022695"/>
    </source>
</evidence>
<dbReference type="Pfam" id="PF17917">
    <property type="entry name" value="RT_RNaseH"/>
    <property type="match status" value="1"/>
</dbReference>
<sequence length="1102" mass="124451">MLSPVSGESPDLARMESAPNGLLSTRGVHTLKLDLAQGDVESPTIWLTPEATSQHDHCRSPELPICFGGYQALALLDTGAAYSCVESKWLHQNASGIRILSTLPIRKAHVIGAVGGQTTRIKQQVLVNVTIPGASFLLNFLVVPKLVRPVIIGMHSLLRMKAEIKTHEGTLSVYTQDDKQITLTYCPDAVRRPTSETPSILISVIDVNALNLPAQLKSELSEGQLIKLRDILEKYENVFSDQPGRVKNFLFSLRVSPSIQNFKMRHYPVPLHFKEQVGREIERMLQLGIIEKGPSPFINPLRIVKKSDGSLRLCLDARNLNQYLLSEGEAPPGLDEVFSIFRGAALFSSFDLTNSFWQVTLEPSSRPYTAFLFDNTTYQFVVVPFGLKTSTSALLRALSHIFNLESRTFCLRFVDECLVLSPDVDSHLHHLEYILGTFSRSGLTLKLGKTQWFQPEIKFLGMIIHSHGIRPDCERIQAIQNYHRPTNIRELRGYLGFINFYRRFQPNLARVTLPLTGLLRKGTKWQWTSEIERAFQESKETFAQHVLLCFPEPGEPFYISADASGHCVGAHLYQIREDGHHPIAFTSQSLDCHQQLYSVSELELLAIATALKKFRNYVIGAKVIVRTDHRALEHLQNSHPSSPRLSRLMLSLQEYDLEIQYVPGSENLIADCLSRYCSTHGSPPTSHGVLIASINLPHSLQTFCGDIAQFQKRDPRLRGIFERTKKHHGLTNNNLLHNGVLYQRVNDGWRILLPSQIISELTRFIHESYSHIGVRKCLTIIREAFHDRCLKKRVRLDIRSCLVCQQTKTSHAMHAKMLTVSAAHPRDLVAVDFYGPLPSSPENFRYILVMLDIATKFVRLYPLLKASGSAVLDCMVHDYIPNYGNVKAILSDNGTQFTSALWKSKMRQLNIKSIRTSIRHPAANPAERYMGTLAQYLRASLYREPHTRWCTKLRSVEVSMNETAHSTTLTVPASLFLGRPSLRAWSEHVPESPLSPVAHNLSDQLERAVHSAKIQSQMRSGRHEQLKKTTFVTFQLGEKIWVKAKLSSSTPNQIYAKFLPKFQGPYTILRGFGNGSYQIGDPDVGTIKGIYHVSNLKRYYPP</sequence>
<gene>
    <name evidence="10" type="ORF">NTJ_01140</name>
</gene>
<dbReference type="Pfam" id="PF00665">
    <property type="entry name" value="rve"/>
    <property type="match status" value="1"/>
</dbReference>
<dbReference type="Gene3D" id="2.40.70.10">
    <property type="entry name" value="Acid Proteases"/>
    <property type="match status" value="1"/>
</dbReference>
<evidence type="ECO:0000256" key="5">
    <source>
        <dbReference type="ARBA" id="ARBA00022759"/>
    </source>
</evidence>
<dbReference type="InterPro" id="IPR050951">
    <property type="entry name" value="Retrovirus_Pol_polyprotein"/>
</dbReference>
<dbReference type="InterPro" id="IPR041373">
    <property type="entry name" value="RT_RNaseH"/>
</dbReference>
<proteinExistence type="predicted"/>
<evidence type="ECO:0000256" key="6">
    <source>
        <dbReference type="ARBA" id="ARBA00022801"/>
    </source>
</evidence>
<dbReference type="EC" id="2.7.7.49" evidence="1"/>
<evidence type="ECO:0000313" key="11">
    <source>
        <dbReference type="Proteomes" id="UP001307889"/>
    </source>
</evidence>
<dbReference type="Gene3D" id="3.30.70.270">
    <property type="match status" value="2"/>
</dbReference>
<dbReference type="InterPro" id="IPR043128">
    <property type="entry name" value="Rev_trsase/Diguanyl_cyclase"/>
</dbReference>
<dbReference type="PROSITE" id="PS50994">
    <property type="entry name" value="INTEGRASE"/>
    <property type="match status" value="1"/>
</dbReference>
<dbReference type="Pfam" id="PF17921">
    <property type="entry name" value="Integrase_H2C2"/>
    <property type="match status" value="1"/>
</dbReference>
<dbReference type="PANTHER" id="PTHR37984">
    <property type="entry name" value="PROTEIN CBG26694"/>
    <property type="match status" value="1"/>
</dbReference>
<evidence type="ECO:0000313" key="10">
    <source>
        <dbReference type="EMBL" id="BES88333.1"/>
    </source>
</evidence>
<dbReference type="EMBL" id="AP028909">
    <property type="protein sequence ID" value="BES88333.1"/>
    <property type="molecule type" value="Genomic_DNA"/>
</dbReference>
<dbReference type="Proteomes" id="UP001307889">
    <property type="component" value="Chromosome 1"/>
</dbReference>
<dbReference type="InterPro" id="IPR001969">
    <property type="entry name" value="Aspartic_peptidase_AS"/>
</dbReference>
<dbReference type="CDD" id="cd00303">
    <property type="entry name" value="retropepsin_like"/>
    <property type="match status" value="1"/>
</dbReference>
<evidence type="ECO:0000259" key="9">
    <source>
        <dbReference type="PROSITE" id="PS50994"/>
    </source>
</evidence>
<keyword evidence="2" id="KW-0808">Transferase</keyword>
<dbReference type="PROSITE" id="PS00141">
    <property type="entry name" value="ASP_PROTEASE"/>
    <property type="match status" value="1"/>
</dbReference>
<dbReference type="InterPro" id="IPR001584">
    <property type="entry name" value="Integrase_cat-core"/>
</dbReference>
<dbReference type="InterPro" id="IPR043502">
    <property type="entry name" value="DNA/RNA_pol_sf"/>
</dbReference>
<dbReference type="PANTHER" id="PTHR37984:SF5">
    <property type="entry name" value="PROTEIN NYNRIN-LIKE"/>
    <property type="match status" value="1"/>
</dbReference>
<keyword evidence="3" id="KW-0548">Nucleotidyltransferase</keyword>
<dbReference type="SUPFAM" id="SSF56672">
    <property type="entry name" value="DNA/RNA polymerases"/>
    <property type="match status" value="1"/>
</dbReference>
<evidence type="ECO:0000256" key="2">
    <source>
        <dbReference type="ARBA" id="ARBA00022679"/>
    </source>
</evidence>
<name>A0ABN7A7T1_9HEMI</name>
<evidence type="ECO:0000256" key="4">
    <source>
        <dbReference type="ARBA" id="ARBA00022722"/>
    </source>
</evidence>
<feature type="domain" description="Integrase catalytic" evidence="9">
    <location>
        <begin position="821"/>
        <end position="980"/>
    </location>
</feature>
<dbReference type="InterPro" id="IPR036397">
    <property type="entry name" value="RNaseH_sf"/>
</dbReference>
<organism evidence="10 11">
    <name type="scientific">Nesidiocoris tenuis</name>
    <dbReference type="NCBI Taxonomy" id="355587"/>
    <lineage>
        <taxon>Eukaryota</taxon>
        <taxon>Metazoa</taxon>
        <taxon>Ecdysozoa</taxon>
        <taxon>Arthropoda</taxon>
        <taxon>Hexapoda</taxon>
        <taxon>Insecta</taxon>
        <taxon>Pterygota</taxon>
        <taxon>Neoptera</taxon>
        <taxon>Paraneoptera</taxon>
        <taxon>Hemiptera</taxon>
        <taxon>Heteroptera</taxon>
        <taxon>Panheteroptera</taxon>
        <taxon>Cimicomorpha</taxon>
        <taxon>Miridae</taxon>
        <taxon>Dicyphina</taxon>
        <taxon>Nesidiocoris</taxon>
    </lineage>
</organism>
<dbReference type="CDD" id="cd01647">
    <property type="entry name" value="RT_LTR"/>
    <property type="match status" value="1"/>
</dbReference>
<dbReference type="Gene3D" id="1.10.340.70">
    <property type="match status" value="1"/>
</dbReference>
<keyword evidence="4" id="KW-0540">Nuclease</keyword>
<dbReference type="PROSITE" id="PS50878">
    <property type="entry name" value="RT_POL"/>
    <property type="match status" value="1"/>
</dbReference>
<dbReference type="InterPro" id="IPR021109">
    <property type="entry name" value="Peptidase_aspartic_dom_sf"/>
</dbReference>
<dbReference type="Gene3D" id="3.30.420.10">
    <property type="entry name" value="Ribonuclease H-like superfamily/Ribonuclease H"/>
    <property type="match status" value="1"/>
</dbReference>
<dbReference type="InterPro" id="IPR041588">
    <property type="entry name" value="Integrase_H2C2"/>
</dbReference>
<evidence type="ECO:0000256" key="1">
    <source>
        <dbReference type="ARBA" id="ARBA00012493"/>
    </source>
</evidence>
<keyword evidence="6" id="KW-0378">Hydrolase</keyword>
<feature type="domain" description="Reverse transcriptase" evidence="8">
    <location>
        <begin position="285"/>
        <end position="464"/>
    </location>
</feature>
<keyword evidence="5" id="KW-0255">Endonuclease</keyword>
<evidence type="ECO:0000256" key="7">
    <source>
        <dbReference type="ARBA" id="ARBA00022918"/>
    </source>
</evidence>
<accession>A0ABN7A7T1</accession>